<evidence type="ECO:0000313" key="3">
    <source>
        <dbReference type="Proteomes" id="UP000617734"/>
    </source>
</evidence>
<reference evidence="2" key="2">
    <citation type="submission" date="2020-09" db="EMBL/GenBank/DDBJ databases">
        <authorList>
            <person name="Sun Q."/>
            <person name="Ohkuma M."/>
        </authorList>
    </citation>
    <scope>NUCLEOTIDE SEQUENCE</scope>
    <source>
        <strain evidence="2">JCM 4646</strain>
    </source>
</reference>
<dbReference type="Gene3D" id="1.20.120.450">
    <property type="entry name" value="dinb family like domain"/>
    <property type="match status" value="1"/>
</dbReference>
<comment type="caution">
    <text evidence="2">The sequence shown here is derived from an EMBL/GenBank/DDBJ whole genome shotgun (WGS) entry which is preliminary data.</text>
</comment>
<dbReference type="GO" id="GO:0046872">
    <property type="term" value="F:metal ion binding"/>
    <property type="evidence" value="ECO:0007669"/>
    <property type="project" value="InterPro"/>
</dbReference>
<dbReference type="RefSeq" id="WP_190211882.1">
    <property type="nucleotide sequence ID" value="NZ_BNBO01000018.1"/>
</dbReference>
<name>A0A919FVQ2_9ACTN</name>
<dbReference type="InterPro" id="IPR017517">
    <property type="entry name" value="Maleyloyr_isom"/>
</dbReference>
<evidence type="ECO:0000313" key="2">
    <source>
        <dbReference type="EMBL" id="GHH72844.1"/>
    </source>
</evidence>
<dbReference type="AlphaFoldDB" id="A0A919FVQ2"/>
<evidence type="ECO:0000259" key="1">
    <source>
        <dbReference type="Pfam" id="PF11716"/>
    </source>
</evidence>
<protein>
    <recommendedName>
        <fullName evidence="1">Mycothiol-dependent maleylpyruvate isomerase metal-binding domain-containing protein</fullName>
    </recommendedName>
</protein>
<dbReference type="Proteomes" id="UP000617734">
    <property type="component" value="Unassembled WGS sequence"/>
</dbReference>
<reference evidence="2" key="1">
    <citation type="journal article" date="2014" name="Int. J. Syst. Evol. Microbiol.">
        <title>Complete genome sequence of Corynebacterium casei LMG S-19264T (=DSM 44701T), isolated from a smear-ripened cheese.</title>
        <authorList>
            <consortium name="US DOE Joint Genome Institute (JGI-PGF)"/>
            <person name="Walter F."/>
            <person name="Albersmeier A."/>
            <person name="Kalinowski J."/>
            <person name="Ruckert C."/>
        </authorList>
    </citation>
    <scope>NUCLEOTIDE SEQUENCE</scope>
    <source>
        <strain evidence="2">JCM 4646</strain>
    </source>
</reference>
<dbReference type="EMBL" id="BNBO01000018">
    <property type="protein sequence ID" value="GHH72844.1"/>
    <property type="molecule type" value="Genomic_DNA"/>
</dbReference>
<dbReference type="InterPro" id="IPR034660">
    <property type="entry name" value="DinB/YfiT-like"/>
</dbReference>
<proteinExistence type="predicted"/>
<organism evidence="2 3">
    <name type="scientific">Kitasatospora indigofera</name>
    <dbReference type="NCBI Taxonomy" id="67307"/>
    <lineage>
        <taxon>Bacteria</taxon>
        <taxon>Bacillati</taxon>
        <taxon>Actinomycetota</taxon>
        <taxon>Actinomycetes</taxon>
        <taxon>Kitasatosporales</taxon>
        <taxon>Streptomycetaceae</taxon>
        <taxon>Kitasatospora</taxon>
    </lineage>
</organism>
<keyword evidence="3" id="KW-1185">Reference proteome</keyword>
<dbReference type="SUPFAM" id="SSF109854">
    <property type="entry name" value="DinB/YfiT-like putative metalloenzymes"/>
    <property type="match status" value="1"/>
</dbReference>
<dbReference type="NCBIfam" id="TIGR03083">
    <property type="entry name" value="maleylpyruvate isomerase family mycothiol-dependent enzyme"/>
    <property type="match status" value="1"/>
</dbReference>
<sequence>MITESDAAAAAAPERWERLPERLGYERTRENITGLLAGRPELSAVPVPACPGWTVRDLLAHLLDVCQGVVNGVPRLPLEHPDPDDEAGLAELLDRWSELSAQLPDAFEGLLGFKMTMDILVHELDLRHALGVPVPADHPAYPASLDLVTLGMGLTVIEQGLPALRLETPGASWVVGRGEPAVTVRGHRYDLFRSLTGRRTLGQIARLDWSEPPERWLPAFTWPPFDPPAEPFEPMADGS</sequence>
<dbReference type="InterPro" id="IPR024344">
    <property type="entry name" value="MDMPI_metal-binding"/>
</dbReference>
<accession>A0A919FVQ2</accession>
<gene>
    <name evidence="2" type="ORF">GCM10018781_36220</name>
</gene>
<dbReference type="Pfam" id="PF11716">
    <property type="entry name" value="MDMPI_N"/>
    <property type="match status" value="1"/>
</dbReference>
<feature type="domain" description="Mycothiol-dependent maleylpyruvate isomerase metal-binding" evidence="1">
    <location>
        <begin position="41"/>
        <end position="105"/>
    </location>
</feature>
<dbReference type="GeneID" id="95354036"/>